<dbReference type="RefSeq" id="WP_045228716.1">
    <property type="nucleotide sequence ID" value="NZ_BBJU01000003.1"/>
</dbReference>
<dbReference type="eggNOG" id="COG0534">
    <property type="taxonomic scope" value="Bacteria"/>
</dbReference>
<feature type="transmembrane region" description="Helical" evidence="10">
    <location>
        <begin position="246"/>
        <end position="271"/>
    </location>
</feature>
<evidence type="ECO:0000256" key="4">
    <source>
        <dbReference type="ARBA" id="ARBA00022475"/>
    </source>
</evidence>
<evidence type="ECO:0000256" key="2">
    <source>
        <dbReference type="ARBA" id="ARBA00022448"/>
    </source>
</evidence>
<dbReference type="GO" id="GO:0005886">
    <property type="term" value="C:plasma membrane"/>
    <property type="evidence" value="ECO:0007669"/>
    <property type="project" value="UniProtKB-SubCell"/>
</dbReference>
<feature type="transmembrane region" description="Helical" evidence="10">
    <location>
        <begin position="435"/>
        <end position="455"/>
    </location>
</feature>
<organism evidence="11 12">
    <name type="scientific">Agrobacterium rubi TR3 = NBRC 13261</name>
    <dbReference type="NCBI Taxonomy" id="1368415"/>
    <lineage>
        <taxon>Bacteria</taxon>
        <taxon>Pseudomonadati</taxon>
        <taxon>Pseudomonadota</taxon>
        <taxon>Alphaproteobacteria</taxon>
        <taxon>Hyphomicrobiales</taxon>
        <taxon>Rhizobiaceae</taxon>
        <taxon>Rhizobium/Agrobacterium group</taxon>
        <taxon>Agrobacterium</taxon>
    </lineage>
</organism>
<dbReference type="AlphaFoldDB" id="A0A081CR61"/>
<reference evidence="11 12" key="1">
    <citation type="submission" date="2014-08" db="EMBL/GenBank/DDBJ databases">
        <title>Whole genome shotgun sequence of Rhizobium rubi NBRC 13261.</title>
        <authorList>
            <person name="Katano-Makiyama Y."/>
            <person name="Hosoyama A."/>
            <person name="Hashimoto M."/>
            <person name="Hosoyama Y."/>
            <person name="Noguchi M."/>
            <person name="Tsuchikane K."/>
            <person name="Uohara A."/>
            <person name="Ohji S."/>
            <person name="Ichikawa N."/>
            <person name="Kimura A."/>
            <person name="Yamazoe A."/>
            <person name="Fujita N."/>
        </authorList>
    </citation>
    <scope>NUCLEOTIDE SEQUENCE [LARGE SCALE GENOMIC DNA]</scope>
    <source>
        <strain evidence="11 12">NBRC 13261</strain>
    </source>
</reference>
<dbReference type="GO" id="GO:0006811">
    <property type="term" value="P:monoatomic ion transport"/>
    <property type="evidence" value="ECO:0007669"/>
    <property type="project" value="UniProtKB-KW"/>
</dbReference>
<feature type="transmembrane region" description="Helical" evidence="10">
    <location>
        <begin position="367"/>
        <end position="384"/>
    </location>
</feature>
<feature type="transmembrane region" description="Helical" evidence="10">
    <location>
        <begin position="203"/>
        <end position="225"/>
    </location>
</feature>
<keyword evidence="5 10" id="KW-0812">Transmembrane</keyword>
<keyword evidence="8 10" id="KW-0472">Membrane</keyword>
<evidence type="ECO:0000256" key="6">
    <source>
        <dbReference type="ARBA" id="ARBA00022989"/>
    </source>
</evidence>
<evidence type="ECO:0000256" key="5">
    <source>
        <dbReference type="ARBA" id="ARBA00022692"/>
    </source>
</evidence>
<dbReference type="Proteomes" id="UP000028701">
    <property type="component" value="Unassembled WGS sequence"/>
</dbReference>
<keyword evidence="3" id="KW-0050">Antiport</keyword>
<comment type="subcellular location">
    <subcellularLocation>
        <location evidence="1">Cell inner membrane</location>
        <topology evidence="1">Multi-pass membrane protein</topology>
    </subcellularLocation>
</comment>
<protein>
    <recommendedName>
        <fullName evidence="9">Multidrug-efflux transporter</fullName>
    </recommendedName>
</protein>
<evidence type="ECO:0000256" key="8">
    <source>
        <dbReference type="ARBA" id="ARBA00023136"/>
    </source>
</evidence>
<dbReference type="Pfam" id="PF01554">
    <property type="entry name" value="MatE"/>
    <property type="match status" value="2"/>
</dbReference>
<dbReference type="PIRSF" id="PIRSF006603">
    <property type="entry name" value="DinF"/>
    <property type="match status" value="1"/>
</dbReference>
<feature type="transmembrane region" description="Helical" evidence="10">
    <location>
        <begin position="323"/>
        <end position="347"/>
    </location>
</feature>
<accession>A0A081CR61</accession>
<evidence type="ECO:0000256" key="7">
    <source>
        <dbReference type="ARBA" id="ARBA00023065"/>
    </source>
</evidence>
<dbReference type="CDD" id="cd13131">
    <property type="entry name" value="MATE_NorM_like"/>
    <property type="match status" value="1"/>
</dbReference>
<feature type="transmembrane region" description="Helical" evidence="10">
    <location>
        <begin position="171"/>
        <end position="191"/>
    </location>
</feature>
<dbReference type="PANTHER" id="PTHR43298">
    <property type="entry name" value="MULTIDRUG RESISTANCE PROTEIN NORM-RELATED"/>
    <property type="match status" value="1"/>
</dbReference>
<dbReference type="GO" id="GO:0015297">
    <property type="term" value="F:antiporter activity"/>
    <property type="evidence" value="ECO:0007669"/>
    <property type="project" value="UniProtKB-KW"/>
</dbReference>
<evidence type="ECO:0000313" key="12">
    <source>
        <dbReference type="Proteomes" id="UP000028701"/>
    </source>
</evidence>
<sequence>MSSSVAVEKSPVGVHSWGAHLRATLALGIPLIGAQLAQLGIHTTDMIIVGQLGAEKLAAMVLAGQFYFVVFIFGSGFSVAVVPMVANAYGQGDATSARRALRMGMWVATVYWLLTVPLFLHAEKILLALGQNPAVSAQTGEYLAIAQFGLLPALLFYVMRGLVSAIGRAGIILYVTIAMLVINGFLAYALVLGHFGSPAFGMLGAAAAAVIVNTFSLLFIIVYIQTRDETRRYELFVRFWRPDFHALWEVIRLGLPISVTILAEVTLFSAASILMGQIGTLELAAHGIALQLASIAFMIPLGLSQAATVRVGVAHGQNDYPNLMRAAITVYGVACVIAASGGLFFALAPQYLASWFLDPSLPGASEVLAYASTLVIIAGVFQLVDGMQAVAAGLLRGLKDARVPMILALISYWPIGLALAWIAAFPLGFGGPGVWFGFVFGLSTAAILLTTRFYLMVKREMQARA</sequence>
<evidence type="ECO:0000256" key="10">
    <source>
        <dbReference type="SAM" id="Phobius"/>
    </source>
</evidence>
<evidence type="ECO:0000256" key="1">
    <source>
        <dbReference type="ARBA" id="ARBA00004429"/>
    </source>
</evidence>
<dbReference type="PANTHER" id="PTHR43298:SF2">
    <property type="entry name" value="FMN_FAD EXPORTER YEEO-RELATED"/>
    <property type="match status" value="1"/>
</dbReference>
<feature type="transmembrane region" description="Helical" evidence="10">
    <location>
        <begin position="142"/>
        <end position="159"/>
    </location>
</feature>
<dbReference type="EMBL" id="BBJU01000003">
    <property type="protein sequence ID" value="GAK69157.1"/>
    <property type="molecule type" value="Genomic_DNA"/>
</dbReference>
<feature type="transmembrane region" description="Helical" evidence="10">
    <location>
        <begin position="283"/>
        <end position="303"/>
    </location>
</feature>
<dbReference type="InterPro" id="IPR050222">
    <property type="entry name" value="MATE_MdtK"/>
</dbReference>
<keyword evidence="7" id="KW-0406">Ion transport</keyword>
<feature type="transmembrane region" description="Helical" evidence="10">
    <location>
        <begin position="405"/>
        <end position="429"/>
    </location>
</feature>
<comment type="caution">
    <text evidence="11">The sequence shown here is derived from an EMBL/GenBank/DDBJ whole genome shotgun (WGS) entry which is preliminary data.</text>
</comment>
<dbReference type="OrthoDB" id="9780160at2"/>
<evidence type="ECO:0000256" key="9">
    <source>
        <dbReference type="ARBA" id="ARBA00031636"/>
    </source>
</evidence>
<dbReference type="NCBIfam" id="TIGR00797">
    <property type="entry name" value="matE"/>
    <property type="match status" value="1"/>
</dbReference>
<keyword evidence="2" id="KW-0813">Transport</keyword>
<feature type="transmembrane region" description="Helical" evidence="10">
    <location>
        <begin position="66"/>
        <end position="89"/>
    </location>
</feature>
<feature type="transmembrane region" description="Helical" evidence="10">
    <location>
        <begin position="101"/>
        <end position="122"/>
    </location>
</feature>
<evidence type="ECO:0000313" key="11">
    <source>
        <dbReference type="EMBL" id="GAK69157.1"/>
    </source>
</evidence>
<dbReference type="InterPro" id="IPR002528">
    <property type="entry name" value="MATE_fam"/>
</dbReference>
<keyword evidence="6 10" id="KW-1133">Transmembrane helix</keyword>
<name>A0A081CR61_9HYPH</name>
<proteinExistence type="predicted"/>
<dbReference type="GO" id="GO:0042910">
    <property type="term" value="F:xenobiotic transmembrane transporter activity"/>
    <property type="evidence" value="ECO:0007669"/>
    <property type="project" value="InterPro"/>
</dbReference>
<gene>
    <name evidence="11" type="primary">norM</name>
    <name evidence="11" type="ORF">RRU01S_03_03300</name>
</gene>
<dbReference type="InterPro" id="IPR048279">
    <property type="entry name" value="MdtK-like"/>
</dbReference>
<keyword evidence="4" id="KW-1003">Cell membrane</keyword>
<evidence type="ECO:0000256" key="3">
    <source>
        <dbReference type="ARBA" id="ARBA00022449"/>
    </source>
</evidence>